<organism evidence="1 2">
    <name type="scientific">Candidatus Methylophosphatis roskildensis</name>
    <dbReference type="NCBI Taxonomy" id="2899263"/>
    <lineage>
        <taxon>Bacteria</taxon>
        <taxon>Pseudomonadati</taxon>
        <taxon>Pseudomonadota</taxon>
        <taxon>Betaproteobacteria</taxon>
        <taxon>Nitrosomonadales</taxon>
        <taxon>Sterolibacteriaceae</taxon>
        <taxon>Candidatus Methylophosphatis</taxon>
    </lineage>
</organism>
<accession>A0A9D7HM55</accession>
<sequence length="125" mass="14184">MSIRPRTERPLHWVGSSKRDLLNFPAEVVDEFGYELGVVQMGGQPPTAKPWKGEGAGVFELVENFRGDAFRAAYTVRFAKAVYVLHCFQKKSPSGIHTAKSDIDLIHERLKTARNDYEVRYGKED</sequence>
<comment type="caution">
    <text evidence="1">The sequence shown here is derived from an EMBL/GenBank/DDBJ whole genome shotgun (WGS) entry which is preliminary data.</text>
</comment>
<dbReference type="AlphaFoldDB" id="A0A9D7HM55"/>
<dbReference type="EMBL" id="JADJEV010000003">
    <property type="protein sequence ID" value="MBK6973373.1"/>
    <property type="molecule type" value="Genomic_DNA"/>
</dbReference>
<name>A0A9D7HM55_9PROT</name>
<reference evidence="2" key="1">
    <citation type="journal article" date="2021" name="Nat. Commun.">
        <title>Connecting structure to function with the recovery of over 1000 high-quality metagenome-assembled genomes from activated sludge using long-read sequencing.</title>
        <authorList>
            <person name="Singleton C.M."/>
            <person name="Petriglieri F."/>
            <person name="Kristensen J.M."/>
            <person name="Kirkegaard R.H."/>
            <person name="Michaelsen T.Y."/>
            <person name="Andersen M.H."/>
            <person name="Kondrotaite Z."/>
            <person name="Karst S.M."/>
            <person name="Dueholm M.S."/>
            <person name="Nielsen P.H."/>
            <person name="Albertsen M."/>
        </authorList>
    </citation>
    <scope>NUCLEOTIDE SEQUENCE [LARGE SCALE GENOMIC DNA]</scope>
</reference>
<dbReference type="InterPro" id="IPR009241">
    <property type="entry name" value="HigB-like"/>
</dbReference>
<proteinExistence type="predicted"/>
<evidence type="ECO:0000313" key="2">
    <source>
        <dbReference type="Proteomes" id="UP000807785"/>
    </source>
</evidence>
<protein>
    <submittedName>
        <fullName evidence="1">Type II toxin-antitoxin system RelE/ParE family toxin</fullName>
    </submittedName>
</protein>
<dbReference type="Proteomes" id="UP000807785">
    <property type="component" value="Unassembled WGS sequence"/>
</dbReference>
<dbReference type="Pfam" id="PF05973">
    <property type="entry name" value="Gp49"/>
    <property type="match status" value="1"/>
</dbReference>
<gene>
    <name evidence="1" type="ORF">IPH26_10665</name>
</gene>
<evidence type="ECO:0000313" key="1">
    <source>
        <dbReference type="EMBL" id="MBK6973373.1"/>
    </source>
</evidence>